<gene>
    <name evidence="1" type="ORF">VOLCADRAFT_88877</name>
</gene>
<dbReference type="PANTHER" id="PTHR14873:SF1">
    <property type="entry name" value="OS06G0694100 PROTEIN"/>
    <property type="match status" value="1"/>
</dbReference>
<dbReference type="Proteomes" id="UP000001058">
    <property type="component" value="Unassembled WGS sequence"/>
</dbReference>
<dbReference type="PANTHER" id="PTHR14873">
    <property type="entry name" value="OS06G0694100 PROTEIN"/>
    <property type="match status" value="1"/>
</dbReference>
<reference evidence="1 2" key="1">
    <citation type="journal article" date="2010" name="Science">
        <title>Genomic analysis of organismal complexity in the multicellular green alga Volvox carteri.</title>
        <authorList>
            <person name="Prochnik S.E."/>
            <person name="Umen J."/>
            <person name="Nedelcu A.M."/>
            <person name="Hallmann A."/>
            <person name="Miller S.M."/>
            <person name="Nishii I."/>
            <person name="Ferris P."/>
            <person name="Kuo A."/>
            <person name="Mitros T."/>
            <person name="Fritz-Laylin L.K."/>
            <person name="Hellsten U."/>
            <person name="Chapman J."/>
            <person name="Simakov O."/>
            <person name="Rensing S.A."/>
            <person name="Terry A."/>
            <person name="Pangilinan J."/>
            <person name="Kapitonov V."/>
            <person name="Jurka J."/>
            <person name="Salamov A."/>
            <person name="Shapiro H."/>
            <person name="Schmutz J."/>
            <person name="Grimwood J."/>
            <person name="Lindquist E."/>
            <person name="Lucas S."/>
            <person name="Grigoriev I.V."/>
            <person name="Schmitt R."/>
            <person name="Kirk D."/>
            <person name="Rokhsar D.S."/>
        </authorList>
    </citation>
    <scope>NUCLEOTIDE SEQUENCE [LARGE SCALE GENOMIC DNA]</scope>
    <source>
        <strain evidence="2">f. Nagariensis / Eve</strain>
    </source>
</reference>
<dbReference type="Gene3D" id="3.20.20.80">
    <property type="entry name" value="Glycosidases"/>
    <property type="match status" value="1"/>
</dbReference>
<protein>
    <submittedName>
        <fullName evidence="1">Uncharacterized protein</fullName>
    </submittedName>
</protein>
<dbReference type="OrthoDB" id="549381at2759"/>
<evidence type="ECO:0000313" key="2">
    <source>
        <dbReference type="Proteomes" id="UP000001058"/>
    </source>
</evidence>
<proteinExistence type="predicted"/>
<dbReference type="AlphaFoldDB" id="D8TQ69"/>
<dbReference type="InParanoid" id="D8TQ69"/>
<keyword evidence="2" id="KW-1185">Reference proteome</keyword>
<dbReference type="KEGG" id="vcn:VOLCADRAFT_88877"/>
<dbReference type="RefSeq" id="XP_002948477.1">
    <property type="nucleotide sequence ID" value="XM_002948431.1"/>
</dbReference>
<evidence type="ECO:0000313" key="1">
    <source>
        <dbReference type="EMBL" id="EFJ50352.1"/>
    </source>
</evidence>
<dbReference type="GeneID" id="9625213"/>
<sequence length="1029" mass="108497">MGVVYMGLKVVEVFGFSFGFSCTYVCNDPYKQKWVSSTADFVRELDRNHMITVGLEGFFEASNIATPAVLRSQPYHSLTSSGSVAISRGNATAAAAAAAGSSPAAIISLGLGSKVESLFSIGGGGGGGGGALWGPVRRGLLQPLRPHHIPLRSSFGSCSSCSAVMTTSPAVAASAAAAGARRCFDVDGFALANRGRGLIGPAMQGLPRRPPYRVRRMSTQLAAVWHKYGTAIYVVTELATVVVFWRVMRSVTNTFIAFNDRMAEYGVMHVLGPLGAACNHHLSVRHDCALAWLGTQRHVVQALRAAVCCCTRVATTAAVIAPGEAEAVSEPPVQLPPVPPPVPPLLGPLWSSLKGHPNPSPHPTSECIRWVRQLTTSIQPNLADQRRINLVPGSFYAKKENDPRVVTAALLAAATLLAPHRNRCSAREWWQMVSEGVLAAAGCSKDLQIRAAAAAEPEGPLMGAGSSSGGGGHGGSRTAASLCRAIGAAAALAAAAAETIPTVKSAAAEALLGGRGCSTGRYDRADDRFGRLYQRRLAAIRMLQSELLDGPRRLPGGSGGETWALLSQSESAAVALSPQPGELGGGVGSSRDFVVDRQIVDGGGSEGDVCGQRASPGVNGMMAAAAASTWRSNLIPPPPTRAPVGGWLGASQPAVALRLARLMRRITALVQSQSLQRPKNEDLALGGIRSHTRRFAVPPPSRALCGSAAAGASAGAASLALLPAEVVSEQDTLTACLPELLYARIRPIVVQRHAQVSGYTKSELGPCRACGRKMPLPWLLMRCRHPFIGVVLREALPALLACIDDPAPGVAQYGVAALHAVAAECLAADLQWQRELLLEAARQLVVGCHEQLWSLVCPAAVAVVRRIESKNPRSAGYHGLAADLLTEMERQAHVARHMLVVLMRTAPTHVKAEEEMSKASVQVVKTTEGLAGDGSLQPVNVAGAWSRMASDGYATRGLEKLELSPEMEMAQTCQSEKMIMRDTQKGFMTRLAGFKTHKKCNARSSACRSIPGLRLSMTVCQSQVPWRSL</sequence>
<dbReference type="EMBL" id="GL378331">
    <property type="protein sequence ID" value="EFJ50352.1"/>
    <property type="molecule type" value="Genomic_DNA"/>
</dbReference>
<accession>D8TQ69</accession>
<organism evidence="2">
    <name type="scientific">Volvox carteri f. nagariensis</name>
    <dbReference type="NCBI Taxonomy" id="3068"/>
    <lineage>
        <taxon>Eukaryota</taxon>
        <taxon>Viridiplantae</taxon>
        <taxon>Chlorophyta</taxon>
        <taxon>core chlorophytes</taxon>
        <taxon>Chlorophyceae</taxon>
        <taxon>CS clade</taxon>
        <taxon>Chlamydomonadales</taxon>
        <taxon>Volvocaceae</taxon>
        <taxon>Volvox</taxon>
    </lineage>
</organism>
<name>D8TQ69_VOLCA</name>